<dbReference type="GO" id="GO:0106141">
    <property type="term" value="F:flavin prenyltransferase activity"/>
    <property type="evidence" value="ECO:0007669"/>
    <property type="project" value="UniProtKB-EC"/>
</dbReference>
<keyword evidence="3 5" id="KW-0288">FMN</keyword>
<keyword evidence="7" id="KW-0456">Lyase</keyword>
<feature type="domain" description="Flavoprotein" evidence="6">
    <location>
        <begin position="5"/>
        <end position="189"/>
    </location>
</feature>
<evidence type="ECO:0000256" key="3">
    <source>
        <dbReference type="ARBA" id="ARBA00022643"/>
    </source>
</evidence>
<feature type="binding site" evidence="5">
    <location>
        <position position="139"/>
    </location>
    <ligand>
        <name>FMN</name>
        <dbReference type="ChEBI" id="CHEBI:58210"/>
    </ligand>
</feature>
<dbReference type="NCBIfam" id="TIGR00421">
    <property type="entry name" value="ubiX_pad"/>
    <property type="match status" value="1"/>
</dbReference>
<dbReference type="Gene3D" id="3.40.50.1950">
    <property type="entry name" value="Flavin prenyltransferase-like"/>
    <property type="match status" value="1"/>
</dbReference>
<dbReference type="InterPro" id="IPR004507">
    <property type="entry name" value="UbiX-like"/>
</dbReference>
<evidence type="ECO:0000256" key="5">
    <source>
        <dbReference type="HAMAP-Rule" id="MF_01984"/>
    </source>
</evidence>
<protein>
    <recommendedName>
        <fullName evidence="5">Flavin prenyltransferase UbiX</fullName>
        <ecNumber evidence="5">2.5.1.129</ecNumber>
    </recommendedName>
</protein>
<dbReference type="HAMAP" id="MF_01984">
    <property type="entry name" value="ubiX_pad"/>
    <property type="match status" value="1"/>
</dbReference>
<dbReference type="NCBIfam" id="NF004685">
    <property type="entry name" value="PRK06029.1"/>
    <property type="match status" value="1"/>
</dbReference>
<accession>A0A0A0BIC6</accession>
<evidence type="ECO:0000313" key="7">
    <source>
        <dbReference type="EMBL" id="KGM08228.1"/>
    </source>
</evidence>
<feature type="binding site" evidence="5">
    <location>
        <position position="39"/>
    </location>
    <ligand>
        <name>FMN</name>
        <dbReference type="ChEBI" id="CHEBI:58210"/>
    </ligand>
</feature>
<dbReference type="InterPro" id="IPR036551">
    <property type="entry name" value="Flavin_trans-like"/>
</dbReference>
<dbReference type="AlphaFoldDB" id="A0A0A0BIC6"/>
<evidence type="ECO:0000256" key="4">
    <source>
        <dbReference type="ARBA" id="ARBA00022679"/>
    </source>
</evidence>
<dbReference type="Proteomes" id="UP000029999">
    <property type="component" value="Unassembled WGS sequence"/>
</dbReference>
<dbReference type="RefSeq" id="WP_036311875.1">
    <property type="nucleotide sequence ID" value="NZ_JRQD01000001.1"/>
</dbReference>
<reference evidence="7 8" key="1">
    <citation type="submission" date="2014-09" db="EMBL/GenBank/DDBJ databases">
        <authorList>
            <person name="Grob C."/>
            <person name="Taubert M."/>
            <person name="Howat A.M."/>
            <person name="Burns O.J."/>
            <person name="Dixon J.L."/>
            <person name="Chen Y."/>
            <person name="Murrell J.C."/>
        </authorList>
    </citation>
    <scope>NUCLEOTIDE SEQUENCE [LARGE SCALE GENOMIC DNA]</scope>
    <source>
        <strain evidence="7">L4</strain>
    </source>
</reference>
<proteinExistence type="inferred from homology"/>
<comment type="similarity">
    <text evidence="5">Belongs to the UbiX/PAD1 family.</text>
</comment>
<dbReference type="Pfam" id="PF02441">
    <property type="entry name" value="Flavoprotein"/>
    <property type="match status" value="1"/>
</dbReference>
<evidence type="ECO:0000313" key="8">
    <source>
        <dbReference type="Proteomes" id="UP000029999"/>
    </source>
</evidence>
<evidence type="ECO:0000259" key="6">
    <source>
        <dbReference type="Pfam" id="PF02441"/>
    </source>
</evidence>
<gene>
    <name evidence="5" type="primary">ubiX</name>
    <name evidence="7" type="ORF">LP43_0651</name>
</gene>
<evidence type="ECO:0000256" key="1">
    <source>
        <dbReference type="ARBA" id="ARBA00022602"/>
    </source>
</evidence>
<keyword evidence="1 5" id="KW-0637">Prenyltransferase</keyword>
<comment type="caution">
    <text evidence="5">Lacks conserved residue(s) required for the propagation of feature annotation.</text>
</comment>
<sequence>MTDPKQIALAITGASGAPYAKRLIDVLLASDMIVHLMVSAAGRIVLADELNWKLPARASDIHAMLVAEFQCRPEQLQVYGEQQWSAPLASGSHRVPTMIVCPCTMGTLSAIACGQSDNLINRAADVMMKESRKLIVVPREAPFSAIHLENMLKLARLGVCILPPNPGFYFNPTDIGQIVDFVVARILDQADIEHQLTPRWGE</sequence>
<name>A0A0A0BIC6_9GAMM</name>
<dbReference type="GO" id="GO:0016829">
    <property type="term" value="F:lyase activity"/>
    <property type="evidence" value="ECO:0007669"/>
    <property type="project" value="UniProtKB-KW"/>
</dbReference>
<comment type="catalytic activity">
    <reaction evidence="5">
        <text>dimethylallyl phosphate + FMNH2 = prenylated FMNH2 + phosphate</text>
        <dbReference type="Rhea" id="RHEA:37743"/>
        <dbReference type="ChEBI" id="CHEBI:43474"/>
        <dbReference type="ChEBI" id="CHEBI:57618"/>
        <dbReference type="ChEBI" id="CHEBI:87467"/>
        <dbReference type="ChEBI" id="CHEBI:88052"/>
        <dbReference type="EC" id="2.5.1.129"/>
    </reaction>
</comment>
<dbReference type="EC" id="2.5.1.129" evidence="5"/>
<dbReference type="SUPFAM" id="SSF52507">
    <property type="entry name" value="Homo-oligomeric flavin-containing Cys decarboxylases, HFCD"/>
    <property type="match status" value="1"/>
</dbReference>
<dbReference type="EMBL" id="JRQD01000001">
    <property type="protein sequence ID" value="KGM08228.1"/>
    <property type="molecule type" value="Genomic_DNA"/>
</dbReference>
<feature type="binding site" evidence="5">
    <location>
        <begin position="13"/>
        <end position="15"/>
    </location>
    <ligand>
        <name>FMN</name>
        <dbReference type="ChEBI" id="CHEBI:58210"/>
    </ligand>
</feature>
<keyword evidence="4 5" id="KW-0808">Transferase</keyword>
<feature type="binding site" evidence="5">
    <location>
        <position position="169"/>
    </location>
    <ligand>
        <name>dimethylallyl phosphate</name>
        <dbReference type="ChEBI" id="CHEBI:88052"/>
    </ligand>
</feature>
<dbReference type="InterPro" id="IPR003382">
    <property type="entry name" value="Flavoprotein"/>
</dbReference>
<feature type="binding site" evidence="5">
    <location>
        <position position="185"/>
    </location>
    <ligand>
        <name>dimethylallyl phosphate</name>
        <dbReference type="ChEBI" id="CHEBI:88052"/>
    </ligand>
</feature>
<evidence type="ECO:0000256" key="2">
    <source>
        <dbReference type="ARBA" id="ARBA00022630"/>
    </source>
</evidence>
<comment type="caution">
    <text evidence="7">The sequence shown here is derived from an EMBL/GenBank/DDBJ whole genome shotgun (WGS) entry which is preliminary data.</text>
</comment>
<keyword evidence="2 5" id="KW-0285">Flavoprotein</keyword>
<organism evidence="7 8">
    <name type="scientific">Methylophaga thiooxydans</name>
    <dbReference type="NCBI Taxonomy" id="392484"/>
    <lineage>
        <taxon>Bacteria</taxon>
        <taxon>Pseudomonadati</taxon>
        <taxon>Pseudomonadota</taxon>
        <taxon>Gammaproteobacteria</taxon>
        <taxon>Thiotrichales</taxon>
        <taxon>Piscirickettsiaceae</taxon>
        <taxon>Methylophaga</taxon>
    </lineage>
</organism>
<comment type="function">
    <text evidence="5">Flavin prenyltransferase that catalyzes the synthesis of the prenylated FMN cofactor (prenyl-FMN) for 4-hydroxy-3-polyprenylbenzoic acid decarboxylase UbiD. The prenyltransferase is metal-independent and links a dimethylallyl moiety from dimethylallyl monophosphate (DMAP) to the flavin N5 and C6 atoms of FMN.</text>
</comment>
<dbReference type="STRING" id="392484.LP43_0651"/>
<feature type="binding site" evidence="5">
    <location>
        <begin position="104"/>
        <end position="107"/>
    </location>
    <ligand>
        <name>FMN</name>
        <dbReference type="ChEBI" id="CHEBI:58210"/>
    </ligand>
</feature>